<protein>
    <recommendedName>
        <fullName evidence="3">Energy transducer TonB</fullName>
    </recommendedName>
</protein>
<accession>A0ABQ2ZMN4</accession>
<dbReference type="EMBL" id="BMXT01000001">
    <property type="protein sequence ID" value="GGY17667.1"/>
    <property type="molecule type" value="Genomic_DNA"/>
</dbReference>
<organism evidence="1 2">
    <name type="scientific">Rhodanobacter panaciterrae</name>
    <dbReference type="NCBI Taxonomy" id="490572"/>
    <lineage>
        <taxon>Bacteria</taxon>
        <taxon>Pseudomonadati</taxon>
        <taxon>Pseudomonadota</taxon>
        <taxon>Gammaproteobacteria</taxon>
        <taxon>Lysobacterales</taxon>
        <taxon>Rhodanobacteraceae</taxon>
        <taxon>Rhodanobacter</taxon>
    </lineage>
</organism>
<gene>
    <name evidence="1" type="ORF">GCM10008098_06730</name>
</gene>
<dbReference type="Gene3D" id="3.30.1150.10">
    <property type="match status" value="1"/>
</dbReference>
<dbReference type="SUPFAM" id="SSF74653">
    <property type="entry name" value="TolA/TonB C-terminal domain"/>
    <property type="match status" value="1"/>
</dbReference>
<evidence type="ECO:0000313" key="2">
    <source>
        <dbReference type="Proteomes" id="UP000621898"/>
    </source>
</evidence>
<reference evidence="2" key="1">
    <citation type="journal article" date="2019" name="Int. J. Syst. Evol. Microbiol.">
        <title>The Global Catalogue of Microorganisms (GCM) 10K type strain sequencing project: providing services to taxonomists for standard genome sequencing and annotation.</title>
        <authorList>
            <consortium name="The Broad Institute Genomics Platform"/>
            <consortium name="The Broad Institute Genome Sequencing Center for Infectious Disease"/>
            <person name="Wu L."/>
            <person name="Ma J."/>
        </authorList>
    </citation>
    <scope>NUCLEOTIDE SEQUENCE [LARGE SCALE GENOMIC DNA]</scope>
    <source>
        <strain evidence="2">KCTC 22232</strain>
    </source>
</reference>
<name>A0ABQ2ZMN4_9GAMM</name>
<dbReference type="Proteomes" id="UP000621898">
    <property type="component" value="Unassembled WGS sequence"/>
</dbReference>
<evidence type="ECO:0000313" key="1">
    <source>
        <dbReference type="EMBL" id="GGY17667.1"/>
    </source>
</evidence>
<sequence>MAAESGSGTGPIGSHWPACRAGLIEFTQPHKGKARMKKAMLGALLAMATMTAQASSIEDIESSAVVSGTIVLAKDGTVQTAVIDDAAKYGQPIADLVRNAALQWRFHPVLRHDEPVVAKSSMHVRVVLKKTSDGNYSARIKGATFGDSSTDSTDTLHTTEENKRIPPRYPEAAVRGRVQGTVYLALRVDRSGHVVDATAEQVNLGNTGPDRIIKQYRAILAESALKAARQWSYAIPTTGPLAKQDSWTAHVPVNYTLNVVNAPQPNRTWVSYIPGPYTPAPWVDKPDMNAADALVDDSVQTDGAGPTLLSPLNHS</sequence>
<evidence type="ECO:0008006" key="3">
    <source>
        <dbReference type="Google" id="ProtNLM"/>
    </source>
</evidence>
<keyword evidence="2" id="KW-1185">Reference proteome</keyword>
<comment type="caution">
    <text evidence="1">The sequence shown here is derived from an EMBL/GenBank/DDBJ whole genome shotgun (WGS) entry which is preliminary data.</text>
</comment>
<proteinExistence type="predicted"/>